<proteinExistence type="predicted"/>
<evidence type="ECO:0000313" key="2">
    <source>
        <dbReference type="Proteomes" id="UP000430466"/>
    </source>
</evidence>
<protein>
    <submittedName>
        <fullName evidence="1">Uncharacterized protein</fullName>
    </submittedName>
</protein>
<accession>A0A6A7K2U2</accession>
<dbReference type="Proteomes" id="UP000430466">
    <property type="component" value="Unassembled WGS sequence"/>
</dbReference>
<sequence length="81" mass="9964">MTDKLHEKFCFRLDNELITQKKIKKIFKQTKKEKKYAEKLDLKKPKKLNIISFRRLFLFLNYQIQDCTLTRLLFLIFSDSF</sequence>
<reference evidence="1 2" key="1">
    <citation type="submission" date="2019-10" db="EMBL/GenBank/DDBJ databases">
        <title>Draft genome sequences of Lactobacillus strains.</title>
        <authorList>
            <person name="Cho G.-S."/>
            <person name="Fagbemigun O."/>
            <person name="Brinks E."/>
            <person name="Franz C.M.A.P."/>
        </authorList>
    </citation>
    <scope>NUCLEOTIDE SEQUENCE [LARGE SCALE GENOMIC DNA]</scope>
    <source>
        <strain evidence="1 2">313</strain>
    </source>
</reference>
<dbReference type="AlphaFoldDB" id="A0A6A7K2U2"/>
<gene>
    <name evidence="1" type="ORF">GDZ32_06325</name>
</gene>
<evidence type="ECO:0000313" key="1">
    <source>
        <dbReference type="EMBL" id="MPW14564.1"/>
    </source>
</evidence>
<organism evidence="1 2">
    <name type="scientific">Lactobacillus helveticus</name>
    <name type="common">Lactobacillus suntoryeus</name>
    <dbReference type="NCBI Taxonomy" id="1587"/>
    <lineage>
        <taxon>Bacteria</taxon>
        <taxon>Bacillati</taxon>
        <taxon>Bacillota</taxon>
        <taxon>Bacilli</taxon>
        <taxon>Lactobacillales</taxon>
        <taxon>Lactobacillaceae</taxon>
        <taxon>Lactobacillus</taxon>
    </lineage>
</organism>
<dbReference type="EMBL" id="WHOE01000037">
    <property type="protein sequence ID" value="MPW14564.1"/>
    <property type="molecule type" value="Genomic_DNA"/>
</dbReference>
<name>A0A6A7K2U2_LACHE</name>
<comment type="caution">
    <text evidence="1">The sequence shown here is derived from an EMBL/GenBank/DDBJ whole genome shotgun (WGS) entry which is preliminary data.</text>
</comment>